<keyword evidence="3" id="KW-1185">Reference proteome</keyword>
<keyword evidence="1" id="KW-0812">Transmembrane</keyword>
<protein>
    <recommendedName>
        <fullName evidence="4">DUF4227 family protein</fullName>
    </recommendedName>
</protein>
<dbReference type="STRING" id="1157490.EL26_15810"/>
<keyword evidence="1" id="KW-1133">Transmembrane helix</keyword>
<evidence type="ECO:0000313" key="3">
    <source>
        <dbReference type="Proteomes" id="UP000027931"/>
    </source>
</evidence>
<dbReference type="AlphaFoldDB" id="A0A074LRB8"/>
<dbReference type="InterPro" id="IPR025321">
    <property type="entry name" value="DUF4227"/>
</dbReference>
<proteinExistence type="predicted"/>
<keyword evidence="1" id="KW-0472">Membrane</keyword>
<dbReference type="Proteomes" id="UP000027931">
    <property type="component" value="Unassembled WGS sequence"/>
</dbReference>
<name>A0A074LRB8_9BACL</name>
<dbReference type="OrthoDB" id="2382143at2"/>
<dbReference type="EMBL" id="JMIR01000023">
    <property type="protein sequence ID" value="KEO82388.1"/>
    <property type="molecule type" value="Genomic_DNA"/>
</dbReference>
<sequence>MIISLRKVSRLARLVVYVALFSFIGFKCLSLVQEMFAPEDKYRTPAGRDAVKVDAAARQVQAENKPFWEETRERLGVFYEIGE</sequence>
<organism evidence="2 3">
    <name type="scientific">Tumebacillus flagellatus</name>
    <dbReference type="NCBI Taxonomy" id="1157490"/>
    <lineage>
        <taxon>Bacteria</taxon>
        <taxon>Bacillati</taxon>
        <taxon>Bacillota</taxon>
        <taxon>Bacilli</taxon>
        <taxon>Bacillales</taxon>
        <taxon>Alicyclobacillaceae</taxon>
        <taxon>Tumebacillus</taxon>
    </lineage>
</organism>
<reference evidence="2 3" key="1">
    <citation type="journal article" date="2013" name="Int. J. Syst. Evol. Microbiol.">
        <title>Tumebacillus flagellatus sp. nov., an alpha-amylase/pullulanase-producing bacterium isolated from cassava wastewater.</title>
        <authorList>
            <person name="Wang Q."/>
            <person name="Xie N."/>
            <person name="Qin Y."/>
            <person name="Shen N."/>
            <person name="Zhu J."/>
            <person name="Mi H."/>
            <person name="Huang R."/>
        </authorList>
    </citation>
    <scope>NUCLEOTIDE SEQUENCE [LARGE SCALE GENOMIC DNA]</scope>
    <source>
        <strain evidence="2 3">GST4</strain>
    </source>
</reference>
<dbReference type="RefSeq" id="WP_038090596.1">
    <property type="nucleotide sequence ID" value="NZ_JMIR01000023.1"/>
</dbReference>
<gene>
    <name evidence="2" type="ORF">EL26_15810</name>
</gene>
<feature type="transmembrane region" description="Helical" evidence="1">
    <location>
        <begin position="12"/>
        <end position="32"/>
    </location>
</feature>
<evidence type="ECO:0008006" key="4">
    <source>
        <dbReference type="Google" id="ProtNLM"/>
    </source>
</evidence>
<evidence type="ECO:0000313" key="2">
    <source>
        <dbReference type="EMBL" id="KEO82388.1"/>
    </source>
</evidence>
<accession>A0A074LRB8</accession>
<comment type="caution">
    <text evidence="2">The sequence shown here is derived from an EMBL/GenBank/DDBJ whole genome shotgun (WGS) entry which is preliminary data.</text>
</comment>
<dbReference type="Pfam" id="PF14004">
    <property type="entry name" value="DUF4227"/>
    <property type="match status" value="1"/>
</dbReference>
<evidence type="ECO:0000256" key="1">
    <source>
        <dbReference type="SAM" id="Phobius"/>
    </source>
</evidence>